<gene>
    <name evidence="1" type="ORF">LX83_000703</name>
</gene>
<keyword evidence="2" id="KW-1185">Reference proteome</keyword>
<dbReference type="Gene3D" id="3.40.50.1820">
    <property type="entry name" value="alpha/beta hydrolase"/>
    <property type="match status" value="1"/>
</dbReference>
<dbReference type="AlphaFoldDB" id="A0AAE3G9R3"/>
<dbReference type="RefSeq" id="WP_253766861.1">
    <property type="nucleotide sequence ID" value="NZ_JAMTCK010000001.1"/>
</dbReference>
<proteinExistence type="predicted"/>
<accession>A0AAE3G9R3</accession>
<protein>
    <recommendedName>
        <fullName evidence="3">Alpha/beta hydrolase</fullName>
    </recommendedName>
</protein>
<organism evidence="1 2">
    <name type="scientific">Goodfellowiella coeruleoviolacea</name>
    <dbReference type="NCBI Taxonomy" id="334858"/>
    <lineage>
        <taxon>Bacteria</taxon>
        <taxon>Bacillati</taxon>
        <taxon>Actinomycetota</taxon>
        <taxon>Actinomycetes</taxon>
        <taxon>Pseudonocardiales</taxon>
        <taxon>Pseudonocardiaceae</taxon>
        <taxon>Goodfellowiella</taxon>
    </lineage>
</organism>
<evidence type="ECO:0008006" key="3">
    <source>
        <dbReference type="Google" id="ProtNLM"/>
    </source>
</evidence>
<sequence length="216" mass="23076">MTTHHDRGRRGDTTVLLIHGGLWEPGMDANRFWTVPGITAGIERAGFSVLAPNRLHQPPNWDAEVEHLAGMLPARPVVVVAGSNGCSVAIRLALTRPRQVARLLLGWPATAGDARVDSHTRASLSTLGASPGTVHALLAGQTVRGVTDTELATLSTPVAVLPAVPANAFHQRHTVDALRRLLPHSVELPGCPEPPRRDFQLHLDRFLAAVTAFADA</sequence>
<dbReference type="SUPFAM" id="SSF53474">
    <property type="entry name" value="alpha/beta-Hydrolases"/>
    <property type="match status" value="1"/>
</dbReference>
<name>A0AAE3G9R3_9PSEU</name>
<dbReference type="EMBL" id="JAMTCK010000001">
    <property type="protein sequence ID" value="MCP2163863.1"/>
    <property type="molecule type" value="Genomic_DNA"/>
</dbReference>
<dbReference type="InterPro" id="IPR029058">
    <property type="entry name" value="AB_hydrolase_fold"/>
</dbReference>
<evidence type="ECO:0000313" key="2">
    <source>
        <dbReference type="Proteomes" id="UP001206128"/>
    </source>
</evidence>
<dbReference type="Proteomes" id="UP001206128">
    <property type="component" value="Unassembled WGS sequence"/>
</dbReference>
<evidence type="ECO:0000313" key="1">
    <source>
        <dbReference type="EMBL" id="MCP2163863.1"/>
    </source>
</evidence>
<reference evidence="1" key="1">
    <citation type="submission" date="2022-06" db="EMBL/GenBank/DDBJ databases">
        <title>Genomic Encyclopedia of Archaeal and Bacterial Type Strains, Phase II (KMG-II): from individual species to whole genera.</title>
        <authorList>
            <person name="Goeker M."/>
        </authorList>
    </citation>
    <scope>NUCLEOTIDE SEQUENCE</scope>
    <source>
        <strain evidence="1">DSM 43935</strain>
    </source>
</reference>
<comment type="caution">
    <text evidence="1">The sequence shown here is derived from an EMBL/GenBank/DDBJ whole genome shotgun (WGS) entry which is preliminary data.</text>
</comment>